<comment type="caution">
    <text evidence="5">The sequence shown here is derived from an EMBL/GenBank/DDBJ whole genome shotgun (WGS) entry which is preliminary data.</text>
</comment>
<reference evidence="5" key="1">
    <citation type="submission" date="2021-03" db="EMBL/GenBank/DDBJ databases">
        <authorList>
            <person name="Li Z."/>
            <person name="Yang C."/>
        </authorList>
    </citation>
    <scope>NUCLEOTIDE SEQUENCE</scope>
    <source>
        <strain evidence="5">Dzin_1.0</strain>
        <tissue evidence="5">Leaf</tissue>
    </source>
</reference>
<reference evidence="5" key="2">
    <citation type="journal article" date="2022" name="Hortic Res">
        <title>The genome of Dioscorea zingiberensis sheds light on the biosynthesis, origin and evolution of the medicinally important diosgenin saponins.</title>
        <authorList>
            <person name="Li Y."/>
            <person name="Tan C."/>
            <person name="Li Z."/>
            <person name="Guo J."/>
            <person name="Li S."/>
            <person name="Chen X."/>
            <person name="Wang C."/>
            <person name="Dai X."/>
            <person name="Yang H."/>
            <person name="Song W."/>
            <person name="Hou L."/>
            <person name="Xu J."/>
            <person name="Tong Z."/>
            <person name="Xu A."/>
            <person name="Yuan X."/>
            <person name="Wang W."/>
            <person name="Yang Q."/>
            <person name="Chen L."/>
            <person name="Sun Z."/>
            <person name="Wang K."/>
            <person name="Pan B."/>
            <person name="Chen J."/>
            <person name="Bao Y."/>
            <person name="Liu F."/>
            <person name="Qi X."/>
            <person name="Gang D.R."/>
            <person name="Wen J."/>
            <person name="Li J."/>
        </authorList>
    </citation>
    <scope>NUCLEOTIDE SEQUENCE</scope>
    <source>
        <strain evidence="5">Dzin_1.0</strain>
    </source>
</reference>
<dbReference type="GO" id="GO:0005525">
    <property type="term" value="F:GTP binding"/>
    <property type="evidence" value="ECO:0007669"/>
    <property type="project" value="UniProtKB-KW"/>
</dbReference>
<accession>A0A9D5CY16</accession>
<evidence type="ECO:0000256" key="4">
    <source>
        <dbReference type="ARBA" id="ARBA00037868"/>
    </source>
</evidence>
<evidence type="ECO:0000256" key="3">
    <source>
        <dbReference type="ARBA" id="ARBA00023134"/>
    </source>
</evidence>
<comment type="subcellular location">
    <subcellularLocation>
        <location evidence="4">Endomembrane system</location>
        <topology evidence="4">Lipid-anchor</topology>
    </subcellularLocation>
</comment>
<proteinExistence type="inferred from homology"/>
<evidence type="ECO:0000313" key="6">
    <source>
        <dbReference type="Proteomes" id="UP001085076"/>
    </source>
</evidence>
<gene>
    <name evidence="5" type="ORF">J5N97_009703</name>
</gene>
<dbReference type="InterPro" id="IPR050227">
    <property type="entry name" value="Rab"/>
</dbReference>
<dbReference type="OrthoDB" id="2005935at2759"/>
<comment type="similarity">
    <text evidence="1">Belongs to the small GTPase superfamily. Rab family.</text>
</comment>
<dbReference type="Proteomes" id="UP001085076">
    <property type="component" value="Miscellaneous, Linkage group lg02"/>
</dbReference>
<keyword evidence="3" id="KW-0342">GTP-binding</keyword>
<keyword evidence="6" id="KW-1185">Reference proteome</keyword>
<evidence type="ECO:0000256" key="2">
    <source>
        <dbReference type="ARBA" id="ARBA00022741"/>
    </source>
</evidence>
<dbReference type="GO" id="GO:0012505">
    <property type="term" value="C:endomembrane system"/>
    <property type="evidence" value="ECO:0007669"/>
    <property type="project" value="UniProtKB-SubCell"/>
</dbReference>
<protein>
    <submittedName>
        <fullName evidence="5">Uncharacterized protein</fullName>
    </submittedName>
</protein>
<dbReference type="EMBL" id="JAGGNH010000002">
    <property type="protein sequence ID" value="KAJ0981448.1"/>
    <property type="molecule type" value="Genomic_DNA"/>
</dbReference>
<organism evidence="5 6">
    <name type="scientific">Dioscorea zingiberensis</name>
    <dbReference type="NCBI Taxonomy" id="325984"/>
    <lineage>
        <taxon>Eukaryota</taxon>
        <taxon>Viridiplantae</taxon>
        <taxon>Streptophyta</taxon>
        <taxon>Embryophyta</taxon>
        <taxon>Tracheophyta</taxon>
        <taxon>Spermatophyta</taxon>
        <taxon>Magnoliopsida</taxon>
        <taxon>Liliopsida</taxon>
        <taxon>Dioscoreales</taxon>
        <taxon>Dioscoreaceae</taxon>
        <taxon>Dioscorea</taxon>
    </lineage>
</organism>
<sequence length="217" mass="25123">MKTLTLMHRPHSPISVLLIGTRELERAGQERFRTLTSSYYRGAQVIILAGQERFRTLTSSYYRGAQVIILDSHSFSCKFSCDQLVHHIEKLPANCFRELSISIFTWILVHEFNLCYASVLMCFKSRLDPLFQFMIRFLLKGEVWDALIILDVANVDNPEGCLDVIGIYSLKAVSKQLAGRPNGTFKRVVKKKPTEDFNWMPYTTTLFSTSFWSFYRL</sequence>
<dbReference type="PANTHER" id="PTHR47977">
    <property type="entry name" value="RAS-RELATED PROTEIN RAB"/>
    <property type="match status" value="1"/>
</dbReference>
<dbReference type="AlphaFoldDB" id="A0A9D5CY16"/>
<name>A0A9D5CY16_9LILI</name>
<evidence type="ECO:0000313" key="5">
    <source>
        <dbReference type="EMBL" id="KAJ0981448.1"/>
    </source>
</evidence>
<evidence type="ECO:0000256" key="1">
    <source>
        <dbReference type="ARBA" id="ARBA00006270"/>
    </source>
</evidence>
<keyword evidence="2" id="KW-0547">Nucleotide-binding</keyword>